<sequence>MNFCDFMGIMLLKEVKKVTGIRKPLTSLGYLMERLGISSAMLAKELHLDASLVRKWKRGSRSLSRRLPYFQEVLQFFWDWGQHDSCRMLLSALQEIHPTACFSDKEEFFVLLSDILEGGAPCVPAAPADRRATGRVEVTLYDRTRGHRYAMDALLKMAEMMDRPGHLIFIESELFSWLLDDKEYCALWCRRLYALLNRGFTATIALHFTLQNDLFSLFFVKCSPLLFHRNIEWYAHNFYDDNIYYFSFAVLEHSMSIMTIPLADNQSTSMVFTDSYSVQQHKNVAATVLRSCRRIFRNFSAIQARSFIELFKRWPPLGDVLYTFLPVPAMIYAEEGLLRRILSNNNVSESVFSNCLEMNRMLHAMFAQHRKDRAITSIWEIFQIEEMERRINEGFISCSLSLLGLDHIIVERREYAQALENIVGYLKKYPWFNVALVSEKDQLLPNMNCWCMKSCWTAQMDDEGLRFCDEPTFSTATSTALEISLRQIPAARKNKTDVEAILGMMIRKLRSYHAPR</sequence>
<evidence type="ECO:0000313" key="2">
    <source>
        <dbReference type="Proteomes" id="UP000006462"/>
    </source>
</evidence>
<gene>
    <name evidence="1" type="ORF">HMPREF7215_1814</name>
</gene>
<comment type="caution">
    <text evidence="1">The sequence shown here is derived from an EMBL/GenBank/DDBJ whole genome shotgun (WGS) entry which is preliminary data.</text>
</comment>
<accession>A0ABP2HS08</accession>
<reference evidence="1 2" key="1">
    <citation type="submission" date="2009-12" db="EMBL/GenBank/DDBJ databases">
        <authorList>
            <person name="Shrivastava S."/>
            <person name="Madupu R."/>
            <person name="Durkin A.S."/>
            <person name="Torralba M."/>
            <person name="Methe B."/>
            <person name="Sutton G.G."/>
            <person name="Strausberg R.L."/>
            <person name="Nelson K.E."/>
        </authorList>
    </citation>
    <scope>NUCLEOTIDE SEQUENCE [LARGE SCALE GENOMIC DNA]</scope>
    <source>
        <strain evidence="1 2">W5455</strain>
    </source>
</reference>
<dbReference type="EMBL" id="ADFP01000095">
    <property type="protein sequence ID" value="EFB90093.1"/>
    <property type="molecule type" value="Genomic_DNA"/>
</dbReference>
<keyword evidence="2" id="KW-1185">Reference proteome</keyword>
<organism evidence="1 2">
    <name type="scientific">Pyramidobacter piscolens W5455</name>
    <dbReference type="NCBI Taxonomy" id="352165"/>
    <lineage>
        <taxon>Bacteria</taxon>
        <taxon>Thermotogati</taxon>
        <taxon>Synergistota</taxon>
        <taxon>Synergistia</taxon>
        <taxon>Synergistales</taxon>
        <taxon>Dethiosulfovibrionaceae</taxon>
        <taxon>Pyramidobacter</taxon>
    </lineage>
</organism>
<dbReference type="Proteomes" id="UP000006462">
    <property type="component" value="Unassembled WGS sequence"/>
</dbReference>
<evidence type="ECO:0000313" key="1">
    <source>
        <dbReference type="EMBL" id="EFB90093.1"/>
    </source>
</evidence>
<name>A0ABP2HS08_9BACT</name>
<protein>
    <recommendedName>
        <fullName evidence="3">HTH cro/C1-type domain-containing protein</fullName>
    </recommendedName>
</protein>
<evidence type="ECO:0008006" key="3">
    <source>
        <dbReference type="Google" id="ProtNLM"/>
    </source>
</evidence>
<proteinExistence type="predicted"/>